<gene>
    <name evidence="1" type="ORF">B2M20_16860</name>
</gene>
<evidence type="ECO:0000313" key="2">
    <source>
        <dbReference type="Proteomes" id="UP000189940"/>
    </source>
</evidence>
<sequence>MTETVDTWTAAMETALACVPADLRLDVLRKLTDDETERRRHPFLIGWKKRWHAVDEATSVIVQVLVRDIANCHSKADAAAVLFRNHHGRGTGSCWLPDYLDGLPGIIVDRKRCIEVSERKHRSKAQ</sequence>
<evidence type="ECO:0000313" key="1">
    <source>
        <dbReference type="EMBL" id="OPH81575.1"/>
    </source>
</evidence>
<comment type="caution">
    <text evidence="1">The sequence shown here is derived from an EMBL/GenBank/DDBJ whole genome shotgun (WGS) entry which is preliminary data.</text>
</comment>
<accession>A0A1V4HUR5</accession>
<dbReference type="Proteomes" id="UP000189940">
    <property type="component" value="Unassembled WGS sequence"/>
</dbReference>
<dbReference type="AlphaFoldDB" id="A0A1V4HUR5"/>
<proteinExistence type="predicted"/>
<reference evidence="1 2" key="1">
    <citation type="submission" date="2017-02" db="EMBL/GenBank/DDBJ databases">
        <title>Genome sequence of the nitrite-oxidizing bacterium Nitrobacter vulgaris strain Ab1.</title>
        <authorList>
            <person name="Mellbye B.L."/>
            <person name="Davis E.W."/>
            <person name="Spieck E."/>
            <person name="Chang J.H."/>
            <person name="Bottomley P.J."/>
            <person name="Sayavedra-Soto L.A."/>
        </authorList>
    </citation>
    <scope>NUCLEOTIDE SEQUENCE [LARGE SCALE GENOMIC DNA]</scope>
    <source>
        <strain evidence="1 2">Ab1</strain>
    </source>
</reference>
<organism evidence="1 2">
    <name type="scientific">Nitrobacter vulgaris</name>
    <dbReference type="NCBI Taxonomy" id="29421"/>
    <lineage>
        <taxon>Bacteria</taxon>
        <taxon>Pseudomonadati</taxon>
        <taxon>Pseudomonadota</taxon>
        <taxon>Alphaproteobacteria</taxon>
        <taxon>Hyphomicrobiales</taxon>
        <taxon>Nitrobacteraceae</taxon>
        <taxon>Nitrobacter</taxon>
    </lineage>
</organism>
<protein>
    <submittedName>
        <fullName evidence="1">Uncharacterized protein</fullName>
    </submittedName>
</protein>
<dbReference type="EMBL" id="MWPQ01000058">
    <property type="protein sequence ID" value="OPH81575.1"/>
    <property type="molecule type" value="Genomic_DNA"/>
</dbReference>
<dbReference type="RefSeq" id="WP_079448187.1">
    <property type="nucleotide sequence ID" value="NZ_JAVDPZ010000048.1"/>
</dbReference>
<name>A0A1V4HUR5_NITVU</name>
<keyword evidence="2" id="KW-1185">Reference proteome</keyword>